<sequence>MPLLNSMFRQPLSTKVERLQNELFKAHLDLEQALKANSKLDSKLKTIVVVELEDIGQIVIDQDEVGGPLLQYHLNEGNFNIMRNFYKGKLMLLHEMAIERNEELDVVATNAAQNVIDP</sequence>
<gene>
    <name evidence="1" type="ORF">V8G54_033679</name>
</gene>
<protein>
    <submittedName>
        <fullName evidence="1">Uncharacterized protein</fullName>
    </submittedName>
</protein>
<evidence type="ECO:0000313" key="1">
    <source>
        <dbReference type="EMBL" id="WVY94591.1"/>
    </source>
</evidence>
<reference evidence="1 2" key="1">
    <citation type="journal article" date="2023" name="Life. Sci Alliance">
        <title>Evolutionary insights into 3D genome organization and epigenetic landscape of Vigna mungo.</title>
        <authorList>
            <person name="Junaid A."/>
            <person name="Singh B."/>
            <person name="Bhatia S."/>
        </authorList>
    </citation>
    <scope>NUCLEOTIDE SEQUENCE [LARGE SCALE GENOMIC DNA]</scope>
    <source>
        <strain evidence="1">Urdbean</strain>
    </source>
</reference>
<accession>A0AAQ3MNQ9</accession>
<evidence type="ECO:0000313" key="2">
    <source>
        <dbReference type="Proteomes" id="UP001374535"/>
    </source>
</evidence>
<dbReference type="Proteomes" id="UP001374535">
    <property type="component" value="Chromosome 10"/>
</dbReference>
<name>A0AAQ3MNQ9_VIGMU</name>
<dbReference type="AlphaFoldDB" id="A0AAQ3MNQ9"/>
<keyword evidence="2" id="KW-1185">Reference proteome</keyword>
<proteinExistence type="predicted"/>
<organism evidence="1 2">
    <name type="scientific">Vigna mungo</name>
    <name type="common">Black gram</name>
    <name type="synonym">Phaseolus mungo</name>
    <dbReference type="NCBI Taxonomy" id="3915"/>
    <lineage>
        <taxon>Eukaryota</taxon>
        <taxon>Viridiplantae</taxon>
        <taxon>Streptophyta</taxon>
        <taxon>Embryophyta</taxon>
        <taxon>Tracheophyta</taxon>
        <taxon>Spermatophyta</taxon>
        <taxon>Magnoliopsida</taxon>
        <taxon>eudicotyledons</taxon>
        <taxon>Gunneridae</taxon>
        <taxon>Pentapetalae</taxon>
        <taxon>rosids</taxon>
        <taxon>fabids</taxon>
        <taxon>Fabales</taxon>
        <taxon>Fabaceae</taxon>
        <taxon>Papilionoideae</taxon>
        <taxon>50 kb inversion clade</taxon>
        <taxon>NPAAA clade</taxon>
        <taxon>indigoferoid/millettioid clade</taxon>
        <taxon>Phaseoleae</taxon>
        <taxon>Vigna</taxon>
    </lineage>
</organism>
<dbReference type="EMBL" id="CP144691">
    <property type="protein sequence ID" value="WVY94591.1"/>
    <property type="molecule type" value="Genomic_DNA"/>
</dbReference>